<dbReference type="PANTHER" id="PTHR16551">
    <property type="entry name" value="AGOUTI RELATED"/>
    <property type="match status" value="1"/>
</dbReference>
<evidence type="ECO:0000256" key="2">
    <source>
        <dbReference type="ARBA" id="ARBA00022525"/>
    </source>
</evidence>
<keyword evidence="4" id="KW-0960">Knottin</keyword>
<keyword evidence="5 6" id="KW-1015">Disulfide bond</keyword>
<dbReference type="GO" id="GO:2000253">
    <property type="term" value="P:positive regulation of feeding behavior"/>
    <property type="evidence" value="ECO:0007669"/>
    <property type="project" value="TreeGrafter"/>
</dbReference>
<evidence type="ECO:0000256" key="1">
    <source>
        <dbReference type="ARBA" id="ARBA00004613"/>
    </source>
</evidence>
<dbReference type="Ensembl" id="ENSHHUT00000034694.1">
    <property type="protein sequence ID" value="ENSHHUP00000033345.1"/>
    <property type="gene ID" value="ENSHHUG00000021081.1"/>
</dbReference>
<dbReference type="Proteomes" id="UP000314982">
    <property type="component" value="Unassembled WGS sequence"/>
</dbReference>
<evidence type="ECO:0000256" key="3">
    <source>
        <dbReference type="ARBA" id="ARBA00022729"/>
    </source>
</evidence>
<keyword evidence="2" id="KW-0964">Secreted</keyword>
<keyword evidence="3 7" id="KW-0732">Signal</keyword>
<dbReference type="PROSITE" id="PS51150">
    <property type="entry name" value="AGOUTI_2"/>
    <property type="match status" value="1"/>
</dbReference>
<dbReference type="GO" id="GO:0009755">
    <property type="term" value="P:hormone-mediated signaling pathway"/>
    <property type="evidence" value="ECO:0007669"/>
    <property type="project" value="InterPro"/>
</dbReference>
<name>A0A4W5M7P9_9TELE</name>
<feature type="domain" description="Agouti" evidence="8">
    <location>
        <begin position="85"/>
        <end position="123"/>
    </location>
</feature>
<dbReference type="AlphaFoldDB" id="A0A4W5M7P9"/>
<dbReference type="STRING" id="62062.ENSHHUP00000033345"/>
<comment type="caution">
    <text evidence="6">Lacks conserved residue(s) required for the propagation of feature annotation.</text>
</comment>
<dbReference type="GeneTree" id="ENSGT00730000112562"/>
<organism evidence="9 10">
    <name type="scientific">Hucho hucho</name>
    <name type="common">huchen</name>
    <dbReference type="NCBI Taxonomy" id="62062"/>
    <lineage>
        <taxon>Eukaryota</taxon>
        <taxon>Metazoa</taxon>
        <taxon>Chordata</taxon>
        <taxon>Craniata</taxon>
        <taxon>Vertebrata</taxon>
        <taxon>Euteleostomi</taxon>
        <taxon>Actinopterygii</taxon>
        <taxon>Neopterygii</taxon>
        <taxon>Teleostei</taxon>
        <taxon>Protacanthopterygii</taxon>
        <taxon>Salmoniformes</taxon>
        <taxon>Salmonidae</taxon>
        <taxon>Salmoninae</taxon>
        <taxon>Hucho</taxon>
    </lineage>
</organism>
<dbReference type="GO" id="GO:0070996">
    <property type="term" value="F:type 1 melanocortin receptor binding"/>
    <property type="evidence" value="ECO:0007669"/>
    <property type="project" value="TreeGrafter"/>
</dbReference>
<dbReference type="SMART" id="SM00792">
    <property type="entry name" value="Agouti"/>
    <property type="match status" value="1"/>
</dbReference>
<evidence type="ECO:0000313" key="10">
    <source>
        <dbReference type="Proteomes" id="UP000314982"/>
    </source>
</evidence>
<dbReference type="PANTHER" id="PTHR16551:SF5">
    <property type="entry name" value="AGOUTI-RELATED PEPTIDE 2"/>
    <property type="match status" value="1"/>
</dbReference>
<feature type="disulfide bond" evidence="6">
    <location>
        <begin position="107"/>
        <end position="114"/>
    </location>
</feature>
<proteinExistence type="predicted"/>
<comment type="subcellular location">
    <subcellularLocation>
        <location evidence="1">Secreted</location>
    </subcellularLocation>
</comment>
<evidence type="ECO:0000259" key="8">
    <source>
        <dbReference type="PROSITE" id="PS51150"/>
    </source>
</evidence>
<dbReference type="Gene3D" id="4.10.760.10">
    <property type="entry name" value="Agouti domain"/>
    <property type="match status" value="1"/>
</dbReference>
<dbReference type="InterPro" id="IPR036836">
    <property type="entry name" value="Agouti_dom_sf"/>
</dbReference>
<dbReference type="GO" id="GO:0007218">
    <property type="term" value="P:neuropeptide signaling pathway"/>
    <property type="evidence" value="ECO:0007669"/>
    <property type="project" value="TreeGrafter"/>
</dbReference>
<dbReference type="GO" id="GO:0008343">
    <property type="term" value="P:adult feeding behavior"/>
    <property type="evidence" value="ECO:0007669"/>
    <property type="project" value="TreeGrafter"/>
</dbReference>
<reference evidence="9" key="3">
    <citation type="submission" date="2025-09" db="UniProtKB">
        <authorList>
            <consortium name="Ensembl"/>
        </authorList>
    </citation>
    <scope>IDENTIFICATION</scope>
</reference>
<dbReference type="GO" id="GO:0005615">
    <property type="term" value="C:extracellular space"/>
    <property type="evidence" value="ECO:0007669"/>
    <property type="project" value="TreeGrafter"/>
</dbReference>
<feature type="disulfide bond" evidence="6">
    <location>
        <begin position="98"/>
        <end position="116"/>
    </location>
</feature>
<reference evidence="10" key="1">
    <citation type="submission" date="2018-06" db="EMBL/GenBank/DDBJ databases">
        <title>Genome assembly of Danube salmon.</title>
        <authorList>
            <person name="Macqueen D.J."/>
            <person name="Gundappa M.K."/>
        </authorList>
    </citation>
    <scope>NUCLEOTIDE SEQUENCE [LARGE SCALE GENOMIC DNA]</scope>
</reference>
<dbReference type="InterPro" id="IPR027300">
    <property type="entry name" value="Agouti_dom"/>
</dbReference>
<evidence type="ECO:0000256" key="6">
    <source>
        <dbReference type="PROSITE-ProRule" id="PRU00494"/>
    </source>
</evidence>
<dbReference type="InterPro" id="IPR007733">
    <property type="entry name" value="Agouti"/>
</dbReference>
<sequence>MKLAILCIYLLQLAAVNCRLVARDKTHLVKIERTDNLSSNDLTAKEIQLWNQAKPRTLFARRGIQERQRFHVTPKVKPAPPTPNCSKVMESCMPHSRCCDPCASCHCRFFNSICYCWRLGCHCQKS</sequence>
<feature type="disulfide bond" evidence="6">
    <location>
        <begin position="102"/>
        <end position="123"/>
    </location>
</feature>
<feature type="chain" id="PRO_5021500101" description="Agouti domain-containing protein" evidence="7">
    <location>
        <begin position="19"/>
        <end position="126"/>
    </location>
</feature>
<feature type="signal peptide" evidence="7">
    <location>
        <begin position="1"/>
        <end position="18"/>
    </location>
</feature>
<evidence type="ECO:0000313" key="9">
    <source>
        <dbReference type="Ensembl" id="ENSHHUP00000033345.1"/>
    </source>
</evidence>
<dbReference type="SUPFAM" id="SSF57055">
    <property type="entry name" value="Agouti-related protein"/>
    <property type="match status" value="1"/>
</dbReference>
<dbReference type="GO" id="GO:0005184">
    <property type="term" value="F:neuropeptide hormone activity"/>
    <property type="evidence" value="ECO:0007669"/>
    <property type="project" value="TreeGrafter"/>
</dbReference>
<protein>
    <recommendedName>
        <fullName evidence="8">Agouti domain-containing protein</fullName>
    </recommendedName>
</protein>
<evidence type="ECO:0000256" key="4">
    <source>
        <dbReference type="ARBA" id="ARBA00022854"/>
    </source>
</evidence>
<evidence type="ECO:0000256" key="7">
    <source>
        <dbReference type="SAM" id="SignalP"/>
    </source>
</evidence>
<reference evidence="9" key="2">
    <citation type="submission" date="2025-08" db="UniProtKB">
        <authorList>
            <consortium name="Ensembl"/>
        </authorList>
    </citation>
    <scope>IDENTIFICATION</scope>
</reference>
<accession>A0A4W5M7P9</accession>
<dbReference type="Pfam" id="PF05039">
    <property type="entry name" value="Agouti"/>
    <property type="match status" value="1"/>
</dbReference>
<keyword evidence="10" id="KW-1185">Reference proteome</keyword>
<evidence type="ECO:0000256" key="5">
    <source>
        <dbReference type="ARBA" id="ARBA00023157"/>
    </source>
</evidence>